<evidence type="ECO:0000256" key="4">
    <source>
        <dbReference type="ARBA" id="ARBA00023004"/>
    </source>
</evidence>
<dbReference type="InterPro" id="IPR027443">
    <property type="entry name" value="IPNS-like_sf"/>
</dbReference>
<accession>A0A2I0ATP6</accession>
<reference evidence="7 8" key="1">
    <citation type="journal article" date="2017" name="Nature">
        <title>The Apostasia genome and the evolution of orchids.</title>
        <authorList>
            <person name="Zhang G.Q."/>
            <person name="Liu K.W."/>
            <person name="Li Z."/>
            <person name="Lohaus R."/>
            <person name="Hsiao Y.Y."/>
            <person name="Niu S.C."/>
            <person name="Wang J.Y."/>
            <person name="Lin Y.C."/>
            <person name="Xu Q."/>
            <person name="Chen L.J."/>
            <person name="Yoshida K."/>
            <person name="Fujiwara S."/>
            <person name="Wang Z.W."/>
            <person name="Zhang Y.Q."/>
            <person name="Mitsuda N."/>
            <person name="Wang M."/>
            <person name="Liu G.H."/>
            <person name="Pecoraro L."/>
            <person name="Huang H.X."/>
            <person name="Xiao X.J."/>
            <person name="Lin M."/>
            <person name="Wu X.Y."/>
            <person name="Wu W.L."/>
            <person name="Chen Y.Y."/>
            <person name="Chang S.B."/>
            <person name="Sakamoto S."/>
            <person name="Ohme-Takagi M."/>
            <person name="Yagi M."/>
            <person name="Zeng S.J."/>
            <person name="Shen C.Y."/>
            <person name="Yeh C.M."/>
            <person name="Luo Y.B."/>
            <person name="Tsai W.C."/>
            <person name="Van de Peer Y."/>
            <person name="Liu Z.J."/>
        </authorList>
    </citation>
    <scope>NUCLEOTIDE SEQUENCE [LARGE SCALE GENOMIC DNA]</scope>
    <source>
        <strain evidence="8">cv. Shenzhen</strain>
        <tissue evidence="7">Stem</tissue>
    </source>
</reference>
<keyword evidence="3 5" id="KW-0560">Oxidoreductase</keyword>
<dbReference type="InterPro" id="IPR050295">
    <property type="entry name" value="Plant_2OG-oxidoreductases"/>
</dbReference>
<gene>
    <name evidence="7" type="primary">H6H</name>
    <name evidence="7" type="ORF">AXF42_Ash001003</name>
</gene>
<dbReference type="Pfam" id="PF03171">
    <property type="entry name" value="2OG-FeII_Oxy"/>
    <property type="match status" value="1"/>
</dbReference>
<dbReference type="OrthoDB" id="627829at2759"/>
<evidence type="ECO:0000256" key="3">
    <source>
        <dbReference type="ARBA" id="ARBA00023002"/>
    </source>
</evidence>
<keyword evidence="2 5" id="KW-0479">Metal-binding</keyword>
<dbReference type="Pfam" id="PF14226">
    <property type="entry name" value="DIOX_N"/>
    <property type="match status" value="1"/>
</dbReference>
<dbReference type="EMBL" id="KZ451950">
    <property type="protein sequence ID" value="PKA58910.1"/>
    <property type="molecule type" value="Genomic_DNA"/>
</dbReference>
<comment type="similarity">
    <text evidence="1 5">Belongs to the iron/ascorbate-dependent oxidoreductase family.</text>
</comment>
<dbReference type="InterPro" id="IPR005123">
    <property type="entry name" value="Oxoglu/Fe-dep_dioxygenase_dom"/>
</dbReference>
<dbReference type="GO" id="GO:0046872">
    <property type="term" value="F:metal ion binding"/>
    <property type="evidence" value="ECO:0007669"/>
    <property type="project" value="UniProtKB-KW"/>
</dbReference>
<keyword evidence="7" id="KW-0223">Dioxygenase</keyword>
<dbReference type="AlphaFoldDB" id="A0A2I0ATP6"/>
<dbReference type="InterPro" id="IPR044861">
    <property type="entry name" value="IPNS-like_FE2OG_OXY"/>
</dbReference>
<dbReference type="Proteomes" id="UP000236161">
    <property type="component" value="Unassembled WGS sequence"/>
</dbReference>
<evidence type="ECO:0000313" key="8">
    <source>
        <dbReference type="Proteomes" id="UP000236161"/>
    </source>
</evidence>
<evidence type="ECO:0000256" key="5">
    <source>
        <dbReference type="RuleBase" id="RU003682"/>
    </source>
</evidence>
<evidence type="ECO:0000256" key="1">
    <source>
        <dbReference type="ARBA" id="ARBA00008056"/>
    </source>
</evidence>
<organism evidence="7 8">
    <name type="scientific">Apostasia shenzhenica</name>
    <dbReference type="NCBI Taxonomy" id="1088818"/>
    <lineage>
        <taxon>Eukaryota</taxon>
        <taxon>Viridiplantae</taxon>
        <taxon>Streptophyta</taxon>
        <taxon>Embryophyta</taxon>
        <taxon>Tracheophyta</taxon>
        <taxon>Spermatophyta</taxon>
        <taxon>Magnoliopsida</taxon>
        <taxon>Liliopsida</taxon>
        <taxon>Asparagales</taxon>
        <taxon>Orchidaceae</taxon>
        <taxon>Apostasioideae</taxon>
        <taxon>Apostasia</taxon>
    </lineage>
</organism>
<dbReference type="STRING" id="1088818.A0A2I0ATP6"/>
<protein>
    <submittedName>
        <fullName evidence="7">Hyoscyamine 6-dioxygenase</fullName>
    </submittedName>
</protein>
<keyword evidence="4 5" id="KW-0408">Iron</keyword>
<evidence type="ECO:0000256" key="2">
    <source>
        <dbReference type="ARBA" id="ARBA00022723"/>
    </source>
</evidence>
<dbReference type="SUPFAM" id="SSF51197">
    <property type="entry name" value="Clavaminate synthase-like"/>
    <property type="match status" value="1"/>
</dbReference>
<evidence type="ECO:0000259" key="6">
    <source>
        <dbReference type="PROSITE" id="PS51471"/>
    </source>
</evidence>
<keyword evidence="8" id="KW-1185">Reference proteome</keyword>
<proteinExistence type="inferred from homology"/>
<dbReference type="GO" id="GO:0051213">
    <property type="term" value="F:dioxygenase activity"/>
    <property type="evidence" value="ECO:0007669"/>
    <property type="project" value="UniProtKB-KW"/>
</dbReference>
<dbReference type="Gene3D" id="2.60.120.330">
    <property type="entry name" value="B-lactam Antibiotic, Isopenicillin N Synthase, Chain"/>
    <property type="match status" value="1"/>
</dbReference>
<dbReference type="PANTHER" id="PTHR47991">
    <property type="entry name" value="OXOGLUTARATE/IRON-DEPENDENT DIOXYGENASE"/>
    <property type="match status" value="1"/>
</dbReference>
<sequence>MASHEEIGHVANVPQPVDLPIIDLSKLHNMSSRSLLVEEIGKASLKLGCFEVINHGIHKSIIEGALEVALNFFELPKEEKLNLISDDIKKPVRYSDFNNSKAFLKQYANPLNEWIKMWPLSPPGYREKMGRYASEVRKLALQLMDAILESLGLGRAYLREKLEEGMQFMAINDYLRSSKIIDSMAMAPHTDYGFITILHQNCGGLQILERNTGNWIEVPKIPETLHIHIGDFLEVLSNGRYKAVVHRAVHNSQYRRISIASIHGLPMDLKVTTAKELVDEQNPRIYKDSSFLDFLDFLSYAKSSGKMTFLETLRILNP</sequence>
<dbReference type="PROSITE" id="PS51471">
    <property type="entry name" value="FE2OG_OXY"/>
    <property type="match status" value="1"/>
</dbReference>
<evidence type="ECO:0000313" key="7">
    <source>
        <dbReference type="EMBL" id="PKA58910.1"/>
    </source>
</evidence>
<name>A0A2I0ATP6_9ASPA</name>
<dbReference type="InterPro" id="IPR026992">
    <property type="entry name" value="DIOX_N"/>
</dbReference>
<feature type="domain" description="Fe2OG dioxygenase" evidence="6">
    <location>
        <begin position="162"/>
        <end position="265"/>
    </location>
</feature>